<proteinExistence type="predicted"/>
<name>A0AA40EWM1_9PEZI</name>
<reference evidence="9" key="1">
    <citation type="submission" date="2023-06" db="EMBL/GenBank/DDBJ databases">
        <title>Genome-scale phylogeny and comparative genomics of the fungal order Sordariales.</title>
        <authorList>
            <consortium name="Lawrence Berkeley National Laboratory"/>
            <person name="Hensen N."/>
            <person name="Bonometti L."/>
            <person name="Westerberg I."/>
            <person name="Brannstrom I.O."/>
            <person name="Guillou S."/>
            <person name="Cros-Aarteil S."/>
            <person name="Calhoun S."/>
            <person name="Haridas S."/>
            <person name="Kuo A."/>
            <person name="Mondo S."/>
            <person name="Pangilinan J."/>
            <person name="Riley R."/>
            <person name="LaButti K."/>
            <person name="Andreopoulos B."/>
            <person name="Lipzen A."/>
            <person name="Chen C."/>
            <person name="Yanf M."/>
            <person name="Daum C."/>
            <person name="Ng V."/>
            <person name="Clum A."/>
            <person name="Steindorff A."/>
            <person name="Ohm R."/>
            <person name="Martin F."/>
            <person name="Silar P."/>
            <person name="Natvig D."/>
            <person name="Lalanne C."/>
            <person name="Gautier V."/>
            <person name="Ament-velasquez S.L."/>
            <person name="Kruys A."/>
            <person name="Hutchinson M.I."/>
            <person name="Powell A.J."/>
            <person name="Barry K."/>
            <person name="Miller A.N."/>
            <person name="Grigoriev I.V."/>
            <person name="Debuchy R."/>
            <person name="Gladieux P."/>
            <person name="Thoren M.H."/>
            <person name="Johannesson H."/>
        </authorList>
    </citation>
    <scope>NUCLEOTIDE SEQUENCE</scope>
    <source>
        <strain evidence="9">SMH3187-1</strain>
    </source>
</reference>
<feature type="compositionally biased region" description="Low complexity" evidence="7">
    <location>
        <begin position="101"/>
        <end position="114"/>
    </location>
</feature>
<keyword evidence="4" id="KW-0238">DNA-binding</keyword>
<evidence type="ECO:0000256" key="6">
    <source>
        <dbReference type="ARBA" id="ARBA00023242"/>
    </source>
</evidence>
<gene>
    <name evidence="9" type="ORF">B0T18DRAFT_429655</name>
</gene>
<feature type="region of interest" description="Disordered" evidence="7">
    <location>
        <begin position="206"/>
        <end position="283"/>
    </location>
</feature>
<dbReference type="InterPro" id="IPR036864">
    <property type="entry name" value="Zn2-C6_fun-type_DNA-bd_sf"/>
</dbReference>
<keyword evidence="10" id="KW-1185">Reference proteome</keyword>
<feature type="region of interest" description="Disordered" evidence="7">
    <location>
        <begin position="1"/>
        <end position="116"/>
    </location>
</feature>
<dbReference type="GO" id="GO:0008270">
    <property type="term" value="F:zinc ion binding"/>
    <property type="evidence" value="ECO:0007669"/>
    <property type="project" value="InterPro"/>
</dbReference>
<keyword evidence="6" id="KW-0539">Nucleus</keyword>
<dbReference type="AlphaFoldDB" id="A0AA40EWM1"/>
<dbReference type="GO" id="GO:0000976">
    <property type="term" value="F:transcription cis-regulatory region binding"/>
    <property type="evidence" value="ECO:0007669"/>
    <property type="project" value="TreeGrafter"/>
</dbReference>
<dbReference type="SUPFAM" id="SSF57701">
    <property type="entry name" value="Zn2/Cys6 DNA-binding domain"/>
    <property type="match status" value="1"/>
</dbReference>
<feature type="region of interest" description="Disordered" evidence="7">
    <location>
        <begin position="811"/>
        <end position="866"/>
    </location>
</feature>
<dbReference type="GO" id="GO:0000981">
    <property type="term" value="F:DNA-binding transcription factor activity, RNA polymerase II-specific"/>
    <property type="evidence" value="ECO:0007669"/>
    <property type="project" value="InterPro"/>
</dbReference>
<evidence type="ECO:0000259" key="8">
    <source>
        <dbReference type="PROSITE" id="PS50048"/>
    </source>
</evidence>
<dbReference type="Pfam" id="PF00172">
    <property type="entry name" value="Zn_clus"/>
    <property type="match status" value="1"/>
</dbReference>
<feature type="compositionally biased region" description="Pro residues" evidence="7">
    <location>
        <begin position="215"/>
        <end position="231"/>
    </location>
</feature>
<dbReference type="EMBL" id="JAUKUD010000004">
    <property type="protein sequence ID" value="KAK0746751.1"/>
    <property type="molecule type" value="Genomic_DNA"/>
</dbReference>
<protein>
    <recommendedName>
        <fullName evidence="8">Zn(2)-C6 fungal-type domain-containing protein</fullName>
    </recommendedName>
</protein>
<dbReference type="PROSITE" id="PS00463">
    <property type="entry name" value="ZN2_CY6_FUNGAL_1"/>
    <property type="match status" value="1"/>
</dbReference>
<organism evidence="9 10">
    <name type="scientific">Schizothecium vesticola</name>
    <dbReference type="NCBI Taxonomy" id="314040"/>
    <lineage>
        <taxon>Eukaryota</taxon>
        <taxon>Fungi</taxon>
        <taxon>Dikarya</taxon>
        <taxon>Ascomycota</taxon>
        <taxon>Pezizomycotina</taxon>
        <taxon>Sordariomycetes</taxon>
        <taxon>Sordariomycetidae</taxon>
        <taxon>Sordariales</taxon>
        <taxon>Schizotheciaceae</taxon>
        <taxon>Schizothecium</taxon>
    </lineage>
</organism>
<dbReference type="InterPro" id="IPR001138">
    <property type="entry name" value="Zn2Cys6_DnaBD"/>
</dbReference>
<comment type="caution">
    <text evidence="9">The sequence shown here is derived from an EMBL/GenBank/DDBJ whole genome shotgun (WGS) entry which is preliminary data.</text>
</comment>
<keyword evidence="3" id="KW-0805">Transcription regulation</keyword>
<dbReference type="PROSITE" id="PS50048">
    <property type="entry name" value="ZN2_CY6_FUNGAL_2"/>
    <property type="match status" value="1"/>
</dbReference>
<evidence type="ECO:0000256" key="1">
    <source>
        <dbReference type="ARBA" id="ARBA00004123"/>
    </source>
</evidence>
<keyword evidence="5" id="KW-0804">Transcription</keyword>
<dbReference type="CDD" id="cd12148">
    <property type="entry name" value="fungal_TF_MHR"/>
    <property type="match status" value="1"/>
</dbReference>
<dbReference type="GO" id="GO:0005634">
    <property type="term" value="C:nucleus"/>
    <property type="evidence" value="ECO:0007669"/>
    <property type="project" value="UniProtKB-SubCell"/>
</dbReference>
<evidence type="ECO:0000256" key="4">
    <source>
        <dbReference type="ARBA" id="ARBA00023125"/>
    </source>
</evidence>
<feature type="compositionally biased region" description="Pro residues" evidence="7">
    <location>
        <begin position="24"/>
        <end position="39"/>
    </location>
</feature>
<dbReference type="Proteomes" id="UP001172155">
    <property type="component" value="Unassembled WGS sequence"/>
</dbReference>
<dbReference type="SMART" id="SM00066">
    <property type="entry name" value="GAL4"/>
    <property type="match status" value="1"/>
</dbReference>
<dbReference type="GO" id="GO:0045944">
    <property type="term" value="P:positive regulation of transcription by RNA polymerase II"/>
    <property type="evidence" value="ECO:0007669"/>
    <property type="project" value="TreeGrafter"/>
</dbReference>
<feature type="compositionally biased region" description="Basic and acidic residues" evidence="7">
    <location>
        <begin position="814"/>
        <end position="859"/>
    </location>
</feature>
<dbReference type="PANTHER" id="PTHR37534">
    <property type="entry name" value="TRANSCRIPTIONAL ACTIVATOR PROTEIN UGA3"/>
    <property type="match status" value="1"/>
</dbReference>
<accession>A0AA40EWM1</accession>
<dbReference type="Gene3D" id="4.10.240.10">
    <property type="entry name" value="Zn(2)-C6 fungal-type DNA-binding domain"/>
    <property type="match status" value="1"/>
</dbReference>
<feature type="domain" description="Zn(2)-C6 fungal-type" evidence="8">
    <location>
        <begin position="122"/>
        <end position="152"/>
    </location>
</feature>
<dbReference type="Pfam" id="PF11951">
    <property type="entry name" value="Fungal_trans_2"/>
    <property type="match status" value="1"/>
</dbReference>
<feature type="region of interest" description="Disordered" evidence="7">
    <location>
        <begin position="326"/>
        <end position="374"/>
    </location>
</feature>
<feature type="compositionally biased region" description="Low complexity" evidence="7">
    <location>
        <begin position="40"/>
        <end position="49"/>
    </location>
</feature>
<dbReference type="InterPro" id="IPR021858">
    <property type="entry name" value="Fun_TF"/>
</dbReference>
<comment type="subcellular location">
    <subcellularLocation>
        <location evidence="1">Nucleus</location>
    </subcellularLocation>
</comment>
<feature type="compositionally biased region" description="Basic and acidic residues" evidence="7">
    <location>
        <begin position="339"/>
        <end position="349"/>
    </location>
</feature>
<dbReference type="PANTHER" id="PTHR37534:SF40">
    <property type="entry name" value="ZN(2)-C6 FUNGAL-TYPE DOMAIN-CONTAINING PROTEIN"/>
    <property type="match status" value="1"/>
</dbReference>
<evidence type="ECO:0000256" key="2">
    <source>
        <dbReference type="ARBA" id="ARBA00022833"/>
    </source>
</evidence>
<keyword evidence="2" id="KW-0862">Zinc</keyword>
<dbReference type="CDD" id="cd00067">
    <property type="entry name" value="GAL4"/>
    <property type="match status" value="1"/>
</dbReference>
<evidence type="ECO:0000256" key="5">
    <source>
        <dbReference type="ARBA" id="ARBA00023163"/>
    </source>
</evidence>
<sequence length="866" mass="95605">MNLSHSHPPPAYSQPRAYDISSTPPAPYGPYDEPSPPYTTTPTSNRSPSENFEVSPPKRQKLSGPSKATTKRHAPTKSMDMKSVRAGSVPERALSGDGQGSTKTAAPPAGAAAGKSRRVRTGCLTCRERHLKCDEGLPDCNNCRKSSRECKRGVRLNFIDTQVKNPAIIPPTADWSVKFQDESRLIASEYRGGLGKYPIIRQKDITPPREREMPVAPPLPEPPAPLQPPLEPLENNFPSPHRSWYSHPASSPARYNEPQRYDVPPVRQHKDSMSFPPITTTPPTALPAVAPISSGSPFEQFATRDDAYRRSSGRISDFFSLPSPFPFLTSAPTPQPHRATRETTPRPTRETTPQPRDTSDGLITPPNEKSSDREYLSTEDEILFMQVFVDEVAVWMDVLDKDKHFANTLPYLALESPMLLHAMLACGSKQHSMVHGHGEEKAIHHYDTATTLLLRCLKNPDRNTSECATAAVVLNVYETMSDSPKQRMSHIAGARALIRECGWDASSTGLGAACFWLNVGMEVLSCLAFNWQTAWDPDAWGLDLEFTNWTPTPRSGSGAPRAPLTGDEELWVHRILYITARISNFRASAPRFQEPSPHDEQARRQARFHAWRRLKALCDAWNANCPRSMQTYGYAPTAASSSSLFPRVWIIRRPAVLGRLLYHTAMCLLTQLNPVEGPDSPDNRLSARHHAHHACGIAAHTRDPGVASGAIRCLVLCAGVLADRAEQEEVLAILGRTARETGWNLARAVAGLKEGWGWEGEWEGSGNGGTRLAPIVTTGAGGGGGERLPVVNPLLVNADFSLPGHPYQMVWEPASRDRGRDGDRDRDRDRGESRGERGRDGDRDRNRDRGESRGERGRDALGIWQS</sequence>
<evidence type="ECO:0000256" key="3">
    <source>
        <dbReference type="ARBA" id="ARBA00023015"/>
    </source>
</evidence>
<evidence type="ECO:0000313" key="10">
    <source>
        <dbReference type="Proteomes" id="UP001172155"/>
    </source>
</evidence>
<evidence type="ECO:0000313" key="9">
    <source>
        <dbReference type="EMBL" id="KAK0746751.1"/>
    </source>
</evidence>
<evidence type="ECO:0000256" key="7">
    <source>
        <dbReference type="SAM" id="MobiDB-lite"/>
    </source>
</evidence>